<evidence type="ECO:0000313" key="2">
    <source>
        <dbReference type="EMBL" id="TFG01626.1"/>
    </source>
</evidence>
<proteinExistence type="inferred from homology"/>
<name>A0A524DLA3_9ARCH</name>
<reference evidence="2 3" key="1">
    <citation type="submission" date="2019-01" db="EMBL/GenBank/DDBJ databases">
        <title>Elucidating Asgardaeota metabolism in a sunlit microoxic niche using comparative genomics.</title>
        <authorList>
            <person name="Bulzu P.-A."/>
            <person name="Andrei S.-A."/>
            <person name="Salcher M."/>
            <person name="Mehrshad M."/>
            <person name="Inoue K."/>
            <person name="Kandori H."/>
            <person name="Beja O."/>
            <person name="Ghai R."/>
            <person name="Banciu H.L."/>
        </authorList>
    </citation>
    <scope>NUCLEOTIDE SEQUENCE [LARGE SCALE GENOMIC DNA]</scope>
    <source>
        <strain evidence="2">TEKIR_6S</strain>
    </source>
</reference>
<dbReference type="Gene3D" id="3.30.2170.10">
    <property type="entry name" value="archaeoglobus fulgidus dsm 4304 superfamily"/>
    <property type="match status" value="1"/>
</dbReference>
<dbReference type="EMBL" id="SDNM01000059">
    <property type="protein sequence ID" value="TFG01626.1"/>
    <property type="molecule type" value="Genomic_DNA"/>
</dbReference>
<sequence>MKENPITIGFDDASFKLKSTERKTTLLIGVVCQGTRMVNVVGKEIEIDGYNATEALIELTKQNELHVQYILTDTITFGGFNIVDLNEIYNKTKKPIIAITERDVNLESVKEALIKKFPHNYESKIQKIINAGNLYETDIETAGGLSRIYFHSKGIDPEEVELLLQKICIDSKLPEPVRLAHIIGKLF</sequence>
<comment type="similarity">
    <text evidence="1">Belongs to the UPF0215 family.</text>
</comment>
<dbReference type="PANTHER" id="PTHR39518">
    <property type="entry name" value="UPF0215 PROTEIN MJ1150"/>
    <property type="match status" value="1"/>
</dbReference>
<comment type="caution">
    <text evidence="2">The sequence shown here is derived from an EMBL/GenBank/DDBJ whole genome shotgun (WGS) entry which is preliminary data.</text>
</comment>
<dbReference type="Pfam" id="PF01949">
    <property type="entry name" value="Endo_dU"/>
    <property type="match status" value="1"/>
</dbReference>
<dbReference type="PIRSF" id="PIRSF006380">
    <property type="entry name" value="UCP006380"/>
    <property type="match status" value="1"/>
</dbReference>
<evidence type="ECO:0000313" key="3">
    <source>
        <dbReference type="Proteomes" id="UP000317298"/>
    </source>
</evidence>
<dbReference type="InterPro" id="IPR002802">
    <property type="entry name" value="Endo_dU"/>
</dbReference>
<evidence type="ECO:0000256" key="1">
    <source>
        <dbReference type="HAMAP-Rule" id="MF_00582"/>
    </source>
</evidence>
<organism evidence="2 3">
    <name type="scientific">Promethearchaeota archaeon</name>
    <dbReference type="NCBI Taxonomy" id="2053489"/>
    <lineage>
        <taxon>Archaea</taxon>
        <taxon>Promethearchaeati</taxon>
        <taxon>Promethearchaeota</taxon>
    </lineage>
</organism>
<dbReference type="Proteomes" id="UP000317298">
    <property type="component" value="Unassembled WGS sequence"/>
</dbReference>
<protein>
    <recommendedName>
        <fullName evidence="1">UPF0215 protein EU540_03240</fullName>
    </recommendedName>
</protein>
<dbReference type="AlphaFoldDB" id="A0A524DLA3"/>
<accession>A0A524DLA3</accession>
<dbReference type="HAMAP" id="MF_00582">
    <property type="entry name" value="UPF0215"/>
    <property type="match status" value="1"/>
</dbReference>
<dbReference type="PANTHER" id="PTHR39518:SF2">
    <property type="entry name" value="UPF0215 PROTEIN MJ1150"/>
    <property type="match status" value="1"/>
</dbReference>
<gene>
    <name evidence="2" type="ORF">EU540_03240</name>
</gene>